<accession>A0A2C9DSH0</accession>
<keyword evidence="1" id="KW-0472">Membrane</keyword>
<protein>
    <submittedName>
        <fullName evidence="2">Uncharacterized protein</fullName>
    </submittedName>
</protein>
<sequence length="230" mass="25982">MIPLLSCSFVMNARMLDSDTSFEADDVAIIEEPPQVPRGRVRCTLTASLITVLVISVMFVYSVWEYKVLSPRSLSLEVICSSGHCRYASATGVESEPRYFMEEARDDYIFSAEEFTLSACATVRMGCDVDIRQGKCVLTSKRYPEVYAREEVVSAAGEPVVSWKAWVDRRCFLDACSRMKAMINDAGGKTVDRQVIIYLAMMLSVYVLLFMWVPTCKAGVFSNYYQEMVY</sequence>
<proteinExistence type="predicted"/>
<name>A0A2C9DSH0_9POXV</name>
<reference evidence="2" key="1">
    <citation type="journal article" date="2017" name="Virus Res.">
        <title>Complete genomic characterisation of two novel poxviruses (WKPV and EKPV) from western and eastern grey kangaroos.</title>
        <authorList>
            <person name="Bennett M."/>
            <person name="Tu S.L."/>
            <person name="Upton C."/>
            <person name="McArtor C."/>
            <person name="Gillett A."/>
            <person name="Laird T."/>
            <person name="O'Dea M."/>
        </authorList>
    </citation>
    <scope>NUCLEOTIDE SEQUENCE [LARGE SCALE GENOMIC DNA]</scope>
    <source>
        <strain evidence="2">Western Australia</strain>
    </source>
</reference>
<keyword evidence="3" id="KW-1185">Reference proteome</keyword>
<organism evidence="2">
    <name type="scientific">Western grey kangaroopox virus</name>
    <dbReference type="NCBI Taxonomy" id="1566307"/>
    <lineage>
        <taxon>Viruses</taxon>
        <taxon>Varidnaviria</taxon>
        <taxon>Bamfordvirae</taxon>
        <taxon>Nucleocytoviricota</taxon>
        <taxon>Pokkesviricetes</taxon>
        <taxon>Chitovirales</taxon>
        <taxon>Poxviridae</taxon>
        <taxon>Chordopoxvirinae</taxon>
        <taxon>Macropopoxvirus</taxon>
        <taxon>Macropopoxvirus mfuliginosuspox</taxon>
        <taxon>Western kangaroopox virus</taxon>
    </lineage>
</organism>
<dbReference type="EMBL" id="MF467280">
    <property type="protein sequence ID" value="ATI20953.1"/>
    <property type="molecule type" value="Genomic_DNA"/>
</dbReference>
<evidence type="ECO:0000256" key="1">
    <source>
        <dbReference type="SAM" id="Phobius"/>
    </source>
</evidence>
<evidence type="ECO:0000313" key="3">
    <source>
        <dbReference type="Proteomes" id="UP000318778"/>
    </source>
</evidence>
<dbReference type="Proteomes" id="UP000318778">
    <property type="component" value="Segment"/>
</dbReference>
<evidence type="ECO:0000313" key="2">
    <source>
        <dbReference type="EMBL" id="ATI20953.1"/>
    </source>
</evidence>
<keyword evidence="1" id="KW-0812">Transmembrane</keyword>
<keyword evidence="1" id="KW-1133">Transmembrane helix</keyword>
<feature type="transmembrane region" description="Helical" evidence="1">
    <location>
        <begin position="45"/>
        <end position="64"/>
    </location>
</feature>
<feature type="transmembrane region" description="Helical" evidence="1">
    <location>
        <begin position="195"/>
        <end position="213"/>
    </location>
</feature>